<comment type="similarity">
    <text evidence="9">Belongs to the peptidase C19 family. PAN2 subfamily.</text>
</comment>
<dbReference type="InterPro" id="IPR036397">
    <property type="entry name" value="RNaseH_sf"/>
</dbReference>
<dbReference type="InterPro" id="IPR036322">
    <property type="entry name" value="WD40_repeat_dom_sf"/>
</dbReference>
<organism evidence="12">
    <name type="scientific">Cuerna arida</name>
    <dbReference type="NCBI Taxonomy" id="1464854"/>
    <lineage>
        <taxon>Eukaryota</taxon>
        <taxon>Metazoa</taxon>
        <taxon>Ecdysozoa</taxon>
        <taxon>Arthropoda</taxon>
        <taxon>Hexapoda</taxon>
        <taxon>Insecta</taxon>
        <taxon>Pterygota</taxon>
        <taxon>Neoptera</taxon>
        <taxon>Paraneoptera</taxon>
        <taxon>Hemiptera</taxon>
        <taxon>Auchenorrhyncha</taxon>
        <taxon>Membracoidea</taxon>
        <taxon>Cicadellidae</taxon>
        <taxon>Cicadellinae</taxon>
        <taxon>Proconiini</taxon>
        <taxon>Cuerna</taxon>
    </lineage>
</organism>
<dbReference type="InterPro" id="IPR015943">
    <property type="entry name" value="WD40/YVTN_repeat-like_dom_sf"/>
</dbReference>
<dbReference type="GO" id="GO:0010606">
    <property type="term" value="P:positive regulation of cytoplasmic mRNA processing body assembly"/>
    <property type="evidence" value="ECO:0007669"/>
    <property type="project" value="UniProtKB-UniRule"/>
</dbReference>
<dbReference type="PANTHER" id="PTHR15728:SF0">
    <property type="entry name" value="PAN2-PAN3 DEADENYLATION COMPLEX CATALYTIC SUBUNIT PAN2"/>
    <property type="match status" value="1"/>
</dbReference>
<evidence type="ECO:0000256" key="3">
    <source>
        <dbReference type="ARBA" id="ARBA00022664"/>
    </source>
</evidence>
<comment type="domain">
    <text evidence="9">Contains a pseudo-UCH domain. This ubiquitin C-terminal hydrolase (UCH)-like or ubiquitin specific protease (USP)-like domain is predicted to be catalytically inactive because it lacks the active site catalytic triad characteristic of thiol proteases, with residues at the equivalent structural positions that are incompatible with catalysis, and it cannot bind ubiquitin. It functions as a structural scaffold for intra- and intermolecular interactions in the complex.</text>
</comment>
<evidence type="ECO:0000256" key="6">
    <source>
        <dbReference type="ARBA" id="ARBA00022801"/>
    </source>
</evidence>
<comment type="subcellular location">
    <subcellularLocation>
        <location evidence="9">Cytoplasm</location>
        <location evidence="9">P-body</location>
    </subcellularLocation>
    <subcellularLocation>
        <location evidence="9">Nucleus</location>
    </subcellularLocation>
    <text evidence="9">Shuttles between nucleus and cytoplasm.</text>
</comment>
<feature type="domain" description="USP" evidence="11">
    <location>
        <begin position="507"/>
        <end position="954"/>
    </location>
</feature>
<evidence type="ECO:0000256" key="2">
    <source>
        <dbReference type="ARBA" id="ARBA00022490"/>
    </source>
</evidence>
<dbReference type="InterPro" id="IPR050785">
    <property type="entry name" value="PAN2-PAN3_catalytic_subunit"/>
</dbReference>
<feature type="region of interest" description="Disordered" evidence="10">
    <location>
        <begin position="643"/>
        <end position="677"/>
    </location>
</feature>
<comment type="function">
    <text evidence="9">Catalytic subunit of the poly(A)-nuclease (PAN) deadenylation complex, one of two cytoplasmic mRNA deadenylases involved in general and miRNA-mediated mRNA turnover. PAN specifically shortens poly(A) tails of RNA and the activity is stimulated by poly(A)-binding protein (PABP). PAN deadenylation is followed by rapid degradation of the shortened mRNA tails by the CCR4-NOT complex. Deadenylated mRNAs are then degraded by two alternative mechanisms, namely exosome-mediated 3'-5' exonucleolytic degradation, or deadenlyation-dependent mRNA decaping and subsequent 5'-3' exonucleolytic degradation by XRN1.</text>
</comment>
<keyword evidence="4 9" id="KW-0540">Nuclease</keyword>
<comment type="subunit">
    <text evidence="9">Forms a heterotrimer with an asymmetric homodimer of the regulatory subunit PAN3 to form the poly(A)-nuclease (PAN) deadenylation complex.</text>
</comment>
<comment type="activity regulation">
    <text evidence="9">Positively regulated by the regulatory subunit PAN3.</text>
</comment>
<dbReference type="InterPro" id="IPR030843">
    <property type="entry name" value="PAN2"/>
</dbReference>
<gene>
    <name evidence="9" type="primary">PAN2</name>
    <name evidence="12" type="ORF">g.28319</name>
</gene>
<dbReference type="InterPro" id="IPR028881">
    <property type="entry name" value="PAN2_UCH_dom"/>
</dbReference>
<dbReference type="PROSITE" id="PS50235">
    <property type="entry name" value="USP_3"/>
    <property type="match status" value="1"/>
</dbReference>
<dbReference type="SMART" id="SM00479">
    <property type="entry name" value="EXOIII"/>
    <property type="match status" value="1"/>
</dbReference>
<dbReference type="FunFam" id="2.130.10.10:FF:000421">
    <property type="entry name" value="PAN2-PAN3 deadenylation complex catalytic subunit PAN2"/>
    <property type="match status" value="1"/>
</dbReference>
<dbReference type="EC" id="3.1.13.4" evidence="9"/>
<dbReference type="AlphaFoldDB" id="A0A1B6ER40"/>
<keyword evidence="2 9" id="KW-0963">Cytoplasm</keyword>
<feature type="binding site" evidence="9">
    <location>
        <position position="1006"/>
    </location>
    <ligand>
        <name>a divalent metal cation</name>
        <dbReference type="ChEBI" id="CHEBI:60240"/>
        <note>catalytic</note>
    </ligand>
</feature>
<dbReference type="FunFam" id="3.30.420.10:FF:000011">
    <property type="entry name" value="PAN2-PAN3 deadenylation complex catalytic subunit PAN2"/>
    <property type="match status" value="1"/>
</dbReference>
<comment type="domain">
    <text evidence="9">The linker, or PAN3 interaction domain (PID), between the WD40 repeats and the pseudo-UCH domain mediates interaction with PAN3.</text>
</comment>
<dbReference type="GO" id="GO:0003676">
    <property type="term" value="F:nucleic acid binding"/>
    <property type="evidence" value="ECO:0007669"/>
    <property type="project" value="InterPro"/>
</dbReference>
<evidence type="ECO:0000256" key="4">
    <source>
        <dbReference type="ARBA" id="ARBA00022722"/>
    </source>
</evidence>
<accession>A0A1B6ER40</accession>
<dbReference type="InterPro" id="IPR013520">
    <property type="entry name" value="Ribonucl_H"/>
</dbReference>
<keyword evidence="3 9" id="KW-0507">mRNA processing</keyword>
<comment type="cofactor">
    <cofactor evidence="9">
        <name>a divalent metal cation</name>
        <dbReference type="ChEBI" id="CHEBI:60240"/>
    </cofactor>
    <text evidence="9">Binds 2 metal cations per subunit in the catalytic exonuclease domain.</text>
</comment>
<evidence type="ECO:0000259" key="11">
    <source>
        <dbReference type="PROSITE" id="PS50235"/>
    </source>
</evidence>
<dbReference type="GO" id="GO:0004535">
    <property type="term" value="F:poly(A)-specific ribonuclease activity"/>
    <property type="evidence" value="ECO:0007669"/>
    <property type="project" value="UniProtKB-UniRule"/>
</dbReference>
<dbReference type="InterPro" id="IPR038765">
    <property type="entry name" value="Papain-like_cys_pep_sf"/>
</dbReference>
<evidence type="ECO:0000313" key="12">
    <source>
        <dbReference type="EMBL" id="JAS40432.1"/>
    </source>
</evidence>
<evidence type="ECO:0000256" key="1">
    <source>
        <dbReference type="ARBA" id="ARBA00001663"/>
    </source>
</evidence>
<dbReference type="HAMAP" id="MF_03182">
    <property type="entry name" value="PAN2"/>
    <property type="match status" value="1"/>
</dbReference>
<comment type="catalytic activity">
    <reaction evidence="1 9">
        <text>Exonucleolytic cleavage of poly(A) to 5'-AMP.</text>
        <dbReference type="EC" id="3.1.13.4"/>
    </reaction>
</comment>
<dbReference type="InterPro" id="IPR048841">
    <property type="entry name" value="PAN2_N"/>
</dbReference>
<comment type="caution">
    <text evidence="9">Lacks conserved residue(s) required for the propagation of feature annotation.</text>
</comment>
<dbReference type="PANTHER" id="PTHR15728">
    <property type="entry name" value="DEADENYLATION COMPLEX CATALYTIC SUBUNIT PAN2"/>
    <property type="match status" value="1"/>
</dbReference>
<dbReference type="GO" id="GO:0046872">
    <property type="term" value="F:metal ion binding"/>
    <property type="evidence" value="ECO:0007669"/>
    <property type="project" value="UniProtKB-KW"/>
</dbReference>
<dbReference type="GO" id="GO:0006397">
    <property type="term" value="P:mRNA processing"/>
    <property type="evidence" value="ECO:0007669"/>
    <property type="project" value="UniProtKB-KW"/>
</dbReference>
<evidence type="ECO:0000256" key="8">
    <source>
        <dbReference type="ARBA" id="ARBA00023242"/>
    </source>
</evidence>
<feature type="binding site" evidence="9">
    <location>
        <position position="1115"/>
    </location>
    <ligand>
        <name>a divalent metal cation</name>
        <dbReference type="ChEBI" id="CHEBI:60240"/>
        <note>catalytic</note>
    </ligand>
</feature>
<feature type="binding site" evidence="9">
    <location>
        <position position="1167"/>
    </location>
    <ligand>
        <name>a divalent metal cation</name>
        <dbReference type="ChEBI" id="CHEBI:60240"/>
        <note>catalytic</note>
    </ligand>
</feature>
<evidence type="ECO:0000256" key="9">
    <source>
        <dbReference type="HAMAP-Rule" id="MF_03182"/>
    </source>
</evidence>
<dbReference type="Pfam" id="PF00929">
    <property type="entry name" value="RNase_T"/>
    <property type="match status" value="1"/>
</dbReference>
<dbReference type="SUPFAM" id="SSF54001">
    <property type="entry name" value="Cysteine proteinases"/>
    <property type="match status" value="1"/>
</dbReference>
<dbReference type="InterPro" id="IPR028889">
    <property type="entry name" value="USP"/>
</dbReference>
<evidence type="ECO:0000256" key="5">
    <source>
        <dbReference type="ARBA" id="ARBA00022723"/>
    </source>
</evidence>
<dbReference type="Gene3D" id="3.30.420.10">
    <property type="entry name" value="Ribonuclease H-like superfamily/Ribonuclease H"/>
    <property type="match status" value="1"/>
</dbReference>
<dbReference type="GO" id="GO:0031251">
    <property type="term" value="C:PAN complex"/>
    <property type="evidence" value="ECO:0007669"/>
    <property type="project" value="UniProtKB-UniRule"/>
</dbReference>
<proteinExistence type="inferred from homology"/>
<evidence type="ECO:0000256" key="7">
    <source>
        <dbReference type="ARBA" id="ARBA00022839"/>
    </source>
</evidence>
<dbReference type="GO" id="GO:0005634">
    <property type="term" value="C:nucleus"/>
    <property type="evidence" value="ECO:0007669"/>
    <property type="project" value="UniProtKB-SubCell"/>
</dbReference>
<dbReference type="Pfam" id="PF13423">
    <property type="entry name" value="UCH_1"/>
    <property type="match status" value="1"/>
</dbReference>
<evidence type="ECO:0000256" key="10">
    <source>
        <dbReference type="SAM" id="MobiDB-lite"/>
    </source>
</evidence>
<dbReference type="EMBL" id="GECZ01029337">
    <property type="protein sequence ID" value="JAS40432.1"/>
    <property type="molecule type" value="Transcribed_RNA"/>
</dbReference>
<keyword evidence="6 9" id="KW-0378">Hydrolase</keyword>
<feature type="binding site" evidence="9">
    <location>
        <position position="1008"/>
    </location>
    <ligand>
        <name>a divalent metal cation</name>
        <dbReference type="ChEBI" id="CHEBI:60240"/>
        <note>catalytic</note>
    </ligand>
</feature>
<dbReference type="GO" id="GO:0000289">
    <property type="term" value="P:nuclear-transcribed mRNA poly(A) tail shortening"/>
    <property type="evidence" value="ECO:0007669"/>
    <property type="project" value="UniProtKB-UniRule"/>
</dbReference>
<reference evidence="12" key="1">
    <citation type="submission" date="2015-11" db="EMBL/GenBank/DDBJ databases">
        <title>De novo transcriptome assembly of four potential Pierce s Disease insect vectors from Arizona vineyards.</title>
        <authorList>
            <person name="Tassone E.E."/>
        </authorList>
    </citation>
    <scope>NUCLEOTIDE SEQUENCE</scope>
</reference>
<dbReference type="SUPFAM" id="SSF53098">
    <property type="entry name" value="Ribonuclease H-like"/>
    <property type="match status" value="1"/>
</dbReference>
<dbReference type="GO" id="GO:0000932">
    <property type="term" value="C:P-body"/>
    <property type="evidence" value="ECO:0007669"/>
    <property type="project" value="UniProtKB-SubCell"/>
</dbReference>
<keyword evidence="7 9" id="KW-0269">Exonuclease</keyword>
<keyword evidence="8 9" id="KW-0539">Nucleus</keyword>
<protein>
    <recommendedName>
        <fullName evidence="9">PAN2-PAN3 deadenylation complex catalytic subunit PAN2</fullName>
        <ecNumber evidence="9">3.1.13.4</ecNumber>
    </recommendedName>
    <alternativeName>
        <fullName evidence="9">PAB1P-dependent poly(A)-specific ribonuclease</fullName>
    </alternativeName>
    <alternativeName>
        <fullName evidence="9">Poly(A)-nuclease deadenylation complex subunit 2</fullName>
        <shortName evidence="9">PAN deadenylation complex subunit 2</shortName>
    </alternativeName>
</protein>
<dbReference type="Gene3D" id="2.130.10.10">
    <property type="entry name" value="YVTN repeat-like/Quinoprotein amine dehydrogenase"/>
    <property type="match status" value="1"/>
</dbReference>
<name>A0A1B6ER40_9HEMI</name>
<dbReference type="SUPFAM" id="SSF50978">
    <property type="entry name" value="WD40 repeat-like"/>
    <property type="match status" value="1"/>
</dbReference>
<dbReference type="InterPro" id="IPR012337">
    <property type="entry name" value="RNaseH-like_sf"/>
</dbReference>
<sequence>MDLRSSRLHPYETGDDILLYDDVVSHFDESQTYLSDESFVPVNDHFVPPEYIDGEFQERRTILADGAEQFGVTAVAFDNQEELLWMGNQGGHVTSYYSAELQKHTSFQVHATEDIRCLHTFENGVLALMPSALRCQMRRGIPIFTHSSENMVQMQCLLQLSPQTLLLGGHTHKLIEFDLNTYQEVNLLDASKNGCAILRQHNRFVCCGDPSGNIELRDPGSLRVEHSWDTHTGSLSDFDIHGNLLVTCGFSNRQGGLTVDRFLMVYDLRMMRAVSPIPLLLDPLLLRFMPSFSSRIAVASSIGQLQLVDTVTLSEPDLTIYQVNSGNSLSLALDVSTSCQALALGDSGGSIHLFTSQNNAIFNAFSRPTEFADPIEPFDPISITDSLAILSSIPLVYTTPPTTMLSDWPKKFLKNVCRPTPPIDPEILRTMKMQGTIGYAPNPNTKLRNQVPYIMNNRSTAQEQRKNEENSTTFAVIPKRYRKLDLKYSKSGLDDLDMDQYNKTPFSGLEATLPNSYCNAMIQVLYFLEPLRHVVLSHLCHSEFCLCCELAFLFRMLDVSRGQPCHAGNFLRALRNAHEASALGLILPDQNNPNLRKKTNLISLIQNWNRFILHQIHFELLEETKRREKENLKAPPFVYRDTDFPSIDLPRQKRKTRPESSEETPVSSNIESKDEETEISRMFGTKQIHVHRCLKCQREVSKESSLLVCNLIYPENEVVRPVSFCEVLSQSLCPQQTTPAWCDQCERFQPTEQSRRIKSLPALLTVNCGMDNNQEKSFWQTQMDILVKNAAESSASPGGKPCRYGTACSRPGCRFKHPDQRTGGGGGGNSSSPSHLYYSHSWLPQHIQVDLRANGQVNITKLDRPDDTVPSDKETYLQTEVYDLCAVVCYVHEERRNLVGIMNVGPGYHQRTSGTTVSQWYIFNDFSISPVASQEAVWFSLDWKIPCVLYWMNHQGSSHVLPTPTLDLPVDILAAETCLATSGRGITYTPLSLDETPGPGDLVAMDAEFVTLNQEESELRSDGKMATIKPSHKSVARISCIRGQGAQKGVPFIDDYISTQEQVVDYLTKFSGIKPGDLDANYSSKHLTTLKSTYLKLRYLVDIGVTFVGHGLRNDFRVINLVVPPEQVKDTVHLFHLPHQRMVSLRFLAWHFLDKKIQSETHDSIEDARAALLLYEKYQELEAKNIVRQTLEEMYKQGIATQWKVPED</sequence>
<dbReference type="Pfam" id="PF20770">
    <property type="entry name" value="PAN2_N"/>
    <property type="match status" value="1"/>
</dbReference>
<dbReference type="CDD" id="cd06143">
    <property type="entry name" value="PAN2_exo"/>
    <property type="match status" value="1"/>
</dbReference>
<dbReference type="Gene3D" id="3.90.70.10">
    <property type="entry name" value="Cysteine proteinases"/>
    <property type="match status" value="1"/>
</dbReference>
<keyword evidence="5 9" id="KW-0479">Metal-binding</keyword>